<evidence type="ECO:0000256" key="1">
    <source>
        <dbReference type="ARBA" id="ARBA00011900"/>
    </source>
</evidence>
<evidence type="ECO:0000256" key="2">
    <source>
        <dbReference type="ARBA" id="ARBA00022603"/>
    </source>
</evidence>
<dbReference type="GO" id="GO:0032259">
    <property type="term" value="P:methylation"/>
    <property type="evidence" value="ECO:0007669"/>
    <property type="project" value="UniProtKB-KW"/>
</dbReference>
<dbReference type="PRINTS" id="PR00507">
    <property type="entry name" value="N12N6MTFRASE"/>
</dbReference>
<evidence type="ECO:0000256" key="4">
    <source>
        <dbReference type="ARBA" id="ARBA00022691"/>
    </source>
</evidence>
<keyword evidence="3" id="KW-0808">Transferase</keyword>
<gene>
    <name evidence="7" type="ORF">SAMN02910265_03093</name>
</gene>
<evidence type="ECO:0000313" key="8">
    <source>
        <dbReference type="Proteomes" id="UP000183190"/>
    </source>
</evidence>
<dbReference type="PANTHER" id="PTHR33841">
    <property type="entry name" value="DNA METHYLTRANSFERASE YEEA-RELATED"/>
    <property type="match status" value="1"/>
</dbReference>
<dbReference type="Gene3D" id="3.90.1570.30">
    <property type="match status" value="1"/>
</dbReference>
<dbReference type="EC" id="2.1.1.72" evidence="1"/>
<keyword evidence="4" id="KW-0949">S-adenosyl-L-methionine</keyword>
<sequence length="995" mass="114348">MDKIEALKQLVKRFNENYKEYKRDTYNEHSCRDEFINPFLEILGWDVTNSKSLAPQYREVIAEYHASSSDRPDYSLTLRGVSKFFVEAKKPHVDISKEPSPAVQARKYGWNAKHKIAVLTNFEYFIIYDTTTVPHDNDKCSVSRYRIYKYTEYVDKLDEITKLVSRDSVYSGEFDKYFSETFVGAGSHKQQVDVLFLRQINDWRVALSNELYSKGGRYASLDVLNDVVQEFINQIVFIRICEDKNLPLYHKLKDTITNPDKLHKELEALFRDADKRYNSGMFSGDYIIFDLNNSVIADMIKGLYYPQSPYLFSIIEPNMLGKIYEMFLTEQLTILDDGKIGLAQKKDCLNRSVVTTPTEIVKYMVEKTLYRLCDGKTPDEIYELRLADIACGSGVFLEEVFQYLLSYCVEWYLENDKSHLIEIDNGGYKLPLEEKKNLLCSCIYGVDIDIHAVEVAKFSLLIKLIENETAPSVKTVTPILPDLSTNILHGNSLVSDAELKGIKCTDEQLIEIVPFNWDELEAEGFDAIVGNPPYVTTEDIHSLIPAPEFDIYKKKYKTAYKQFDKYFIFMERALQRVKENGYVCYIVPNKFFKIGAGAKLRDYIAKEKYLVSLDDFGAAQLFEDKTIYSSIILMQKKAQDSFKYTNVDSANNLWLGKPTDSIELNSSLLDELPWKLTSDFEFLEILKKIEPVSEPLDRFAEIFNGIQTSAERPQPIYWFSGEEIISEDDNTITVKKDGKVYSIEKKILKPYFKPTKKAEKGLTTYNSLSTDKKIIFPYDEEGHLIPIDTMKSDYPGAYTYLLDYYDRLVPKCVSSEGIRDVPNATADTWYQYGRTQALTAFIDTPKLIVKVMAKDNPMYAMDKADMLIASGGTAGYCAVAQKSGSPYKLEYIQAWLANSYTEKIFNIVGSDFEGGFISRGTFVLSSLPFVNLDFDDPKQKALYERVVEASREVYGINDKLSKKPSKQIETTLVRQKTALIKEIDELISRVYRLEF</sequence>
<protein>
    <recommendedName>
        <fullName evidence="1">site-specific DNA-methyltransferase (adenine-specific)</fullName>
        <ecNumber evidence="1">2.1.1.72</ecNumber>
    </recommendedName>
</protein>
<accession>A0A1H6LCH9</accession>
<dbReference type="Proteomes" id="UP000183190">
    <property type="component" value="Unassembled WGS sequence"/>
</dbReference>
<dbReference type="GO" id="GO:0006304">
    <property type="term" value="P:DNA modification"/>
    <property type="evidence" value="ECO:0007669"/>
    <property type="project" value="InterPro"/>
</dbReference>
<dbReference type="PANTHER" id="PTHR33841:SF1">
    <property type="entry name" value="DNA METHYLTRANSFERASE A"/>
    <property type="match status" value="1"/>
</dbReference>
<dbReference type="PROSITE" id="PS00092">
    <property type="entry name" value="N6_MTASE"/>
    <property type="match status" value="1"/>
</dbReference>
<dbReference type="RefSeq" id="WP_074719002.1">
    <property type="nucleotide sequence ID" value="NZ_FNWV01000019.1"/>
</dbReference>
<dbReference type="Pfam" id="PF07669">
    <property type="entry name" value="Eco57I"/>
    <property type="match status" value="1"/>
</dbReference>
<evidence type="ECO:0000256" key="5">
    <source>
        <dbReference type="ARBA" id="ARBA00047942"/>
    </source>
</evidence>
<dbReference type="EMBL" id="FNWV01000019">
    <property type="protein sequence ID" value="SEH86336.1"/>
    <property type="molecule type" value="Genomic_DNA"/>
</dbReference>
<dbReference type="InterPro" id="IPR050953">
    <property type="entry name" value="N4_N6_ade-DNA_methylase"/>
</dbReference>
<feature type="domain" description="Type II methyltransferase M.TaqI-like" evidence="6">
    <location>
        <begin position="442"/>
        <end position="622"/>
    </location>
</feature>
<evidence type="ECO:0000313" key="7">
    <source>
        <dbReference type="EMBL" id="SEH86336.1"/>
    </source>
</evidence>
<dbReference type="SUPFAM" id="SSF53335">
    <property type="entry name" value="S-adenosyl-L-methionine-dependent methyltransferases"/>
    <property type="match status" value="1"/>
</dbReference>
<name>A0A1H6LCH9_RUMFL</name>
<proteinExistence type="predicted"/>
<dbReference type="OrthoDB" id="32195at2"/>
<dbReference type="GO" id="GO:0009007">
    <property type="term" value="F:site-specific DNA-methyltransferase (adenine-specific) activity"/>
    <property type="evidence" value="ECO:0007669"/>
    <property type="project" value="UniProtKB-EC"/>
</dbReference>
<dbReference type="InterPro" id="IPR029063">
    <property type="entry name" value="SAM-dependent_MTases_sf"/>
</dbReference>
<dbReference type="AlphaFoldDB" id="A0A1H6LCH9"/>
<reference evidence="7 8" key="1">
    <citation type="submission" date="2016-10" db="EMBL/GenBank/DDBJ databases">
        <authorList>
            <person name="de Groot N.N."/>
        </authorList>
    </citation>
    <scope>NUCLEOTIDE SEQUENCE [LARGE SCALE GENOMIC DNA]</scope>
    <source>
        <strain evidence="7 8">YAD2003</strain>
    </source>
</reference>
<dbReference type="Gene3D" id="3.40.50.150">
    <property type="entry name" value="Vaccinia Virus protein VP39"/>
    <property type="match status" value="1"/>
</dbReference>
<organism evidence="7 8">
    <name type="scientific">Ruminococcus flavefaciens</name>
    <dbReference type="NCBI Taxonomy" id="1265"/>
    <lineage>
        <taxon>Bacteria</taxon>
        <taxon>Bacillati</taxon>
        <taxon>Bacillota</taxon>
        <taxon>Clostridia</taxon>
        <taxon>Eubacteriales</taxon>
        <taxon>Oscillospiraceae</taxon>
        <taxon>Ruminococcus</taxon>
    </lineage>
</organism>
<evidence type="ECO:0000259" key="6">
    <source>
        <dbReference type="Pfam" id="PF07669"/>
    </source>
</evidence>
<dbReference type="GO" id="GO:0003676">
    <property type="term" value="F:nucleic acid binding"/>
    <property type="evidence" value="ECO:0007669"/>
    <property type="project" value="InterPro"/>
</dbReference>
<evidence type="ECO:0000256" key="3">
    <source>
        <dbReference type="ARBA" id="ARBA00022679"/>
    </source>
</evidence>
<keyword evidence="2 7" id="KW-0489">Methyltransferase</keyword>
<comment type="catalytic activity">
    <reaction evidence="5">
        <text>a 2'-deoxyadenosine in DNA + S-adenosyl-L-methionine = an N(6)-methyl-2'-deoxyadenosine in DNA + S-adenosyl-L-homocysteine + H(+)</text>
        <dbReference type="Rhea" id="RHEA:15197"/>
        <dbReference type="Rhea" id="RHEA-COMP:12418"/>
        <dbReference type="Rhea" id="RHEA-COMP:12419"/>
        <dbReference type="ChEBI" id="CHEBI:15378"/>
        <dbReference type="ChEBI" id="CHEBI:57856"/>
        <dbReference type="ChEBI" id="CHEBI:59789"/>
        <dbReference type="ChEBI" id="CHEBI:90615"/>
        <dbReference type="ChEBI" id="CHEBI:90616"/>
        <dbReference type="EC" id="2.1.1.72"/>
    </reaction>
</comment>
<dbReference type="InterPro" id="IPR002052">
    <property type="entry name" value="DNA_methylase_N6_adenine_CS"/>
</dbReference>
<dbReference type="InterPro" id="IPR011639">
    <property type="entry name" value="MethylTrfase_TaqI-like_dom"/>
</dbReference>